<evidence type="ECO:0000313" key="2">
    <source>
        <dbReference type="Proteomes" id="UP000292958"/>
    </source>
</evidence>
<reference evidence="1 2" key="1">
    <citation type="submission" date="2019-02" db="EMBL/GenBank/DDBJ databases">
        <title>Genomic Encyclopedia of Archaeal and Bacterial Type Strains, Phase II (KMG-II): from individual species to whole genera.</title>
        <authorList>
            <person name="Goeker M."/>
        </authorList>
    </citation>
    <scope>NUCLEOTIDE SEQUENCE [LARGE SCALE GENOMIC DNA]</scope>
    <source>
        <strain evidence="1 2">DSM 18101</strain>
    </source>
</reference>
<comment type="caution">
    <text evidence="1">The sequence shown here is derived from an EMBL/GenBank/DDBJ whole genome shotgun (WGS) entry which is preliminary data.</text>
</comment>
<sequence>MVSNYMPLLLTVGASHVADIVEPQLLQALLH</sequence>
<keyword evidence="2" id="KW-1185">Reference proteome</keyword>
<protein>
    <submittedName>
        <fullName evidence="1">Uncharacterized protein</fullName>
    </submittedName>
</protein>
<dbReference type="AlphaFoldDB" id="A0A4V2G1L6"/>
<dbReference type="Proteomes" id="UP000292958">
    <property type="component" value="Unassembled WGS sequence"/>
</dbReference>
<gene>
    <name evidence="1" type="ORF">BDD14_6314</name>
</gene>
<proteinExistence type="predicted"/>
<name>A0A4V2G1L6_9BACT</name>
<evidence type="ECO:0000313" key="1">
    <source>
        <dbReference type="EMBL" id="RZU29706.1"/>
    </source>
</evidence>
<accession>A0A4V2G1L6</accession>
<dbReference type="EMBL" id="SHKW01000007">
    <property type="protein sequence ID" value="RZU29706.1"/>
    <property type="molecule type" value="Genomic_DNA"/>
</dbReference>
<organism evidence="1 2">
    <name type="scientific">Edaphobacter modestus</name>
    <dbReference type="NCBI Taxonomy" id="388466"/>
    <lineage>
        <taxon>Bacteria</taxon>
        <taxon>Pseudomonadati</taxon>
        <taxon>Acidobacteriota</taxon>
        <taxon>Terriglobia</taxon>
        <taxon>Terriglobales</taxon>
        <taxon>Acidobacteriaceae</taxon>
        <taxon>Edaphobacter</taxon>
    </lineage>
</organism>